<reference evidence="2 3" key="1">
    <citation type="submission" date="2024-02" db="EMBL/GenBank/DDBJ databases">
        <title>Discinaceae phylogenomics.</title>
        <authorList>
            <person name="Dirks A.C."/>
            <person name="James T.Y."/>
        </authorList>
    </citation>
    <scope>NUCLEOTIDE SEQUENCE [LARGE SCALE GENOMIC DNA]</scope>
    <source>
        <strain evidence="2 3">ACD0624</strain>
    </source>
</reference>
<sequence length="427" mass="46549">MLANKENVIVHGPSHGAGKINPKTPGPARLNPKTPFKVPLNDDGLKTGKNDIFAGHDPSMFITPAGPRRALTGKTTNAKARLAPRSGGGSGQKSLQKTGRPLRTRFSTTTTETHSILDSDDEAPPTEYMPPHELALPDIPDDFQITDYAKLSTHVYKDCHRSYLYDIDESGKSAIEREVEASDRQMAALLDAETEMLLGMYKPKVTVVRKAAAAMATKLAAENTGTKSRSKRSTTITEKPALTRKRTAERPMSAASNNSIDSRPSTAASIRAATALSQRPSSSASINRPSTSVSHRPAHSRSSSTSVRKPISSRDTEPTRPASRTNSRPSSRMAAANSKTTIGYTTGKEVARSIRKVLEVPKMETALEVCERILREDDERQNAVPAMKLRSEEEECEEGEEVDDILRSLGPMIEEEEEFFISIPGLE</sequence>
<protein>
    <submittedName>
        <fullName evidence="2">Uncharacterized protein</fullName>
    </submittedName>
</protein>
<feature type="region of interest" description="Disordered" evidence="1">
    <location>
        <begin position="77"/>
        <end position="100"/>
    </location>
</feature>
<feature type="region of interest" description="Disordered" evidence="1">
    <location>
        <begin position="1"/>
        <end position="35"/>
    </location>
</feature>
<feature type="compositionally biased region" description="Polar residues" evidence="1">
    <location>
        <begin position="254"/>
        <end position="268"/>
    </location>
</feature>
<keyword evidence="3" id="KW-1185">Reference proteome</keyword>
<name>A0ABR3GP82_9PEZI</name>
<evidence type="ECO:0000313" key="2">
    <source>
        <dbReference type="EMBL" id="KAL0637732.1"/>
    </source>
</evidence>
<feature type="compositionally biased region" description="Polar residues" evidence="1">
    <location>
        <begin position="275"/>
        <end position="307"/>
    </location>
</feature>
<dbReference type="EMBL" id="JBBBZM010000031">
    <property type="protein sequence ID" value="KAL0637732.1"/>
    <property type="molecule type" value="Genomic_DNA"/>
</dbReference>
<dbReference type="Proteomes" id="UP001447188">
    <property type="component" value="Unassembled WGS sequence"/>
</dbReference>
<accession>A0ABR3GP82</accession>
<feature type="region of interest" description="Disordered" evidence="1">
    <location>
        <begin position="219"/>
        <end position="339"/>
    </location>
</feature>
<evidence type="ECO:0000313" key="3">
    <source>
        <dbReference type="Proteomes" id="UP001447188"/>
    </source>
</evidence>
<comment type="caution">
    <text evidence="2">The sequence shown here is derived from an EMBL/GenBank/DDBJ whole genome shotgun (WGS) entry which is preliminary data.</text>
</comment>
<evidence type="ECO:0000256" key="1">
    <source>
        <dbReference type="SAM" id="MobiDB-lite"/>
    </source>
</evidence>
<proteinExistence type="predicted"/>
<organism evidence="2 3">
    <name type="scientific">Discina gigas</name>
    <dbReference type="NCBI Taxonomy" id="1032678"/>
    <lineage>
        <taxon>Eukaryota</taxon>
        <taxon>Fungi</taxon>
        <taxon>Dikarya</taxon>
        <taxon>Ascomycota</taxon>
        <taxon>Pezizomycotina</taxon>
        <taxon>Pezizomycetes</taxon>
        <taxon>Pezizales</taxon>
        <taxon>Discinaceae</taxon>
        <taxon>Discina</taxon>
    </lineage>
</organism>
<gene>
    <name evidence="2" type="ORF">Q9L58_003292</name>
</gene>